<sequence length="81" mass="9439">MDTNPICLFDEGASLMIHGWKKTECSSLLVSQQLNKYKVMSSFPEHNLLSPFLPKQIPPPPPLIEWWVTLHHVWERTTPRD</sequence>
<keyword evidence="2" id="KW-1185">Reference proteome</keyword>
<dbReference type="Proteomes" id="UP001054945">
    <property type="component" value="Unassembled WGS sequence"/>
</dbReference>
<name>A0AAV4P662_CAEEX</name>
<proteinExistence type="predicted"/>
<dbReference type="AlphaFoldDB" id="A0AAV4P662"/>
<comment type="caution">
    <text evidence="1">The sequence shown here is derived from an EMBL/GenBank/DDBJ whole genome shotgun (WGS) entry which is preliminary data.</text>
</comment>
<dbReference type="EMBL" id="BPLR01004149">
    <property type="protein sequence ID" value="GIX92695.1"/>
    <property type="molecule type" value="Genomic_DNA"/>
</dbReference>
<organism evidence="1 2">
    <name type="scientific">Caerostris extrusa</name>
    <name type="common">Bark spider</name>
    <name type="synonym">Caerostris bankana</name>
    <dbReference type="NCBI Taxonomy" id="172846"/>
    <lineage>
        <taxon>Eukaryota</taxon>
        <taxon>Metazoa</taxon>
        <taxon>Ecdysozoa</taxon>
        <taxon>Arthropoda</taxon>
        <taxon>Chelicerata</taxon>
        <taxon>Arachnida</taxon>
        <taxon>Araneae</taxon>
        <taxon>Araneomorphae</taxon>
        <taxon>Entelegynae</taxon>
        <taxon>Araneoidea</taxon>
        <taxon>Araneidae</taxon>
        <taxon>Caerostris</taxon>
    </lineage>
</organism>
<evidence type="ECO:0000313" key="1">
    <source>
        <dbReference type="EMBL" id="GIX92695.1"/>
    </source>
</evidence>
<protein>
    <submittedName>
        <fullName evidence="1">Uncharacterized protein</fullName>
    </submittedName>
</protein>
<accession>A0AAV4P662</accession>
<reference evidence="1 2" key="1">
    <citation type="submission" date="2021-06" db="EMBL/GenBank/DDBJ databases">
        <title>Caerostris extrusa draft genome.</title>
        <authorList>
            <person name="Kono N."/>
            <person name="Arakawa K."/>
        </authorList>
    </citation>
    <scope>NUCLEOTIDE SEQUENCE [LARGE SCALE GENOMIC DNA]</scope>
</reference>
<gene>
    <name evidence="1" type="ORF">CEXT_737541</name>
</gene>
<evidence type="ECO:0000313" key="2">
    <source>
        <dbReference type="Proteomes" id="UP001054945"/>
    </source>
</evidence>